<dbReference type="InterPro" id="IPR046341">
    <property type="entry name" value="SET_dom_sf"/>
</dbReference>
<name>A0AAD4HVK3_9PEZI</name>
<dbReference type="PANTHER" id="PTHR13271">
    <property type="entry name" value="UNCHARACTERIZED PUTATIVE METHYLTRANSFERASE"/>
    <property type="match status" value="1"/>
</dbReference>
<dbReference type="AlphaFoldDB" id="A0AAD4HVK3"/>
<dbReference type="InterPro" id="IPR050600">
    <property type="entry name" value="SETD3_SETD6_MTase"/>
</dbReference>
<dbReference type="SUPFAM" id="SSF82199">
    <property type="entry name" value="SET domain"/>
    <property type="match status" value="1"/>
</dbReference>
<accession>A0AAD4HVK3</accession>
<evidence type="ECO:0000313" key="1">
    <source>
        <dbReference type="EMBL" id="KAG7284956.1"/>
    </source>
</evidence>
<dbReference type="EMBL" id="JAHCVI010000005">
    <property type="protein sequence ID" value="KAG7284956.1"/>
    <property type="molecule type" value="Genomic_DNA"/>
</dbReference>
<dbReference type="InterPro" id="IPR044432">
    <property type="entry name" value="Set10/Efm1_SET"/>
</dbReference>
<evidence type="ECO:0008006" key="3">
    <source>
        <dbReference type="Google" id="ProtNLM"/>
    </source>
</evidence>
<dbReference type="Proteomes" id="UP001197093">
    <property type="component" value="Unassembled WGS sequence"/>
</dbReference>
<dbReference type="CDD" id="cd19180">
    <property type="entry name" value="SET_SpSET10-like"/>
    <property type="match status" value="1"/>
</dbReference>
<dbReference type="PANTHER" id="PTHR13271:SF146">
    <property type="entry name" value="SET DOMAIN-CONTAINING PROTEIN"/>
    <property type="match status" value="1"/>
</dbReference>
<keyword evidence="2" id="KW-1185">Reference proteome</keyword>
<dbReference type="GO" id="GO:0005634">
    <property type="term" value="C:nucleus"/>
    <property type="evidence" value="ECO:0007669"/>
    <property type="project" value="TreeGrafter"/>
</dbReference>
<reference evidence="1" key="1">
    <citation type="submission" date="2023-02" db="EMBL/GenBank/DDBJ databases">
        <authorList>
            <person name="Palmer J.M."/>
        </authorList>
    </citation>
    <scope>NUCLEOTIDE SEQUENCE</scope>
    <source>
        <strain evidence="1">FW57</strain>
    </source>
</reference>
<organism evidence="1 2">
    <name type="scientific">Staphylotrichum longicolle</name>
    <dbReference type="NCBI Taxonomy" id="669026"/>
    <lineage>
        <taxon>Eukaryota</taxon>
        <taxon>Fungi</taxon>
        <taxon>Dikarya</taxon>
        <taxon>Ascomycota</taxon>
        <taxon>Pezizomycotina</taxon>
        <taxon>Sordariomycetes</taxon>
        <taxon>Sordariomycetidae</taxon>
        <taxon>Sordariales</taxon>
        <taxon>Chaetomiaceae</taxon>
        <taxon>Staphylotrichum</taxon>
    </lineage>
</organism>
<dbReference type="GO" id="GO:0016279">
    <property type="term" value="F:protein-lysine N-methyltransferase activity"/>
    <property type="evidence" value="ECO:0007669"/>
    <property type="project" value="InterPro"/>
</dbReference>
<proteinExistence type="predicted"/>
<gene>
    <name evidence="1" type="ORF">NEMBOFW57_009572</name>
</gene>
<comment type="caution">
    <text evidence="1">The sequence shown here is derived from an EMBL/GenBank/DDBJ whole genome shotgun (WGS) entry which is preliminary data.</text>
</comment>
<protein>
    <recommendedName>
        <fullName evidence="3">SET domain-containing protein</fullName>
    </recommendedName>
</protein>
<dbReference type="Gene3D" id="3.90.1410.10">
    <property type="entry name" value="set domain protein methyltransferase, domain 1"/>
    <property type="match status" value="1"/>
</dbReference>
<sequence>MKANEKARFDVLLEWAQQHGAELHPSLEIYCDDVTKFSLRVKQSHNDGLEGGFRAVSCPVSTTLSYLNALVDGPIDPASPQPQTGAADGAFPSRFLQANPPHVIGRFFLIKEYLKGKDSFWWPYITTLPQPEHLDAWALPAFWPDDDIAYLEGTNAHVAIQEIQANVKREFKHAHKLLKEENFPNYQDYTQMLYKWAFSIFTSRSFRPSLILSTPSQQYITGLLPADTKLDDFSILQPLLDIANHSMTARYAWDTTPTSPPACRLVCRDPYAPGEQVYNNYGTKTNSELLLAYGFLLPATPDLHNDYVHVRKRQTQTHDEDDDDDTTKPKDFLISLRPLRHGSSLAGRARLSSTGGGPPSRLAGLPCFAHFEPALVDDLAQAVAAGLQERHREALERWNSFDAGREVDLTNSVRPPPGGEVAEVVERVRGVLGGKLEGDLERLMACICNSFTMRSDNYLALFLGLFPLTALAALNGHCSGTATGVYKSQGICVSTSTCSQYGGSTINGGCPNDGANVKCCVMYQCYGDESMCQWTNTACDGPFRSGQYTSKH</sequence>
<evidence type="ECO:0000313" key="2">
    <source>
        <dbReference type="Proteomes" id="UP001197093"/>
    </source>
</evidence>